<feature type="domain" description="Ig-like" evidence="7">
    <location>
        <begin position="2032"/>
        <end position="2121"/>
    </location>
</feature>
<dbReference type="SUPFAM" id="SSF110296">
    <property type="entry name" value="Oligoxyloglucan reducing end-specific cellobiohydrolase"/>
    <property type="match status" value="2"/>
</dbReference>
<dbReference type="InterPro" id="IPR015500">
    <property type="entry name" value="Peptidase_S8_subtilisin-rel"/>
</dbReference>
<dbReference type="SUPFAM" id="SSF48726">
    <property type="entry name" value="Immunoglobulin"/>
    <property type="match status" value="2"/>
</dbReference>
<evidence type="ECO:0000256" key="5">
    <source>
        <dbReference type="PIRSR" id="PIRSR615500-1"/>
    </source>
</evidence>
<feature type="active site" description="Charge relay system" evidence="5 6">
    <location>
        <position position="170"/>
    </location>
</feature>
<feature type="active site" description="Charge relay system" evidence="5 6">
    <location>
        <position position="617"/>
    </location>
</feature>
<dbReference type="RefSeq" id="WP_237380700.1">
    <property type="nucleotide sequence ID" value="NZ_CP071793.1"/>
</dbReference>
<keyword evidence="4 6" id="KW-0720">Serine protease</keyword>
<evidence type="ECO:0000256" key="6">
    <source>
        <dbReference type="PROSITE-ProRule" id="PRU01240"/>
    </source>
</evidence>
<dbReference type="GO" id="GO:0006508">
    <property type="term" value="P:proteolysis"/>
    <property type="evidence" value="ECO:0007669"/>
    <property type="project" value="UniProtKB-KW"/>
</dbReference>
<dbReference type="InterPro" id="IPR000209">
    <property type="entry name" value="Peptidase_S8/S53_dom"/>
</dbReference>
<evidence type="ECO:0000259" key="7">
    <source>
        <dbReference type="PROSITE" id="PS50835"/>
    </source>
</evidence>
<evidence type="ECO:0000256" key="1">
    <source>
        <dbReference type="ARBA" id="ARBA00011073"/>
    </source>
</evidence>
<dbReference type="KEGG" id="scor:J3U87_34615"/>
<dbReference type="InterPro" id="IPR013783">
    <property type="entry name" value="Ig-like_fold"/>
</dbReference>
<evidence type="ECO:0000256" key="4">
    <source>
        <dbReference type="ARBA" id="ARBA00022825"/>
    </source>
</evidence>
<dbReference type="InterPro" id="IPR036179">
    <property type="entry name" value="Ig-like_dom_sf"/>
</dbReference>
<feature type="active site" description="Charge relay system" evidence="5 6">
    <location>
        <position position="241"/>
    </location>
</feature>
<dbReference type="PROSITE" id="PS00018">
    <property type="entry name" value="EF_HAND_1"/>
    <property type="match status" value="1"/>
</dbReference>
<dbReference type="InterPro" id="IPR003599">
    <property type="entry name" value="Ig_sub"/>
</dbReference>
<dbReference type="Gene3D" id="2.60.120.1290">
    <property type="match status" value="1"/>
</dbReference>
<dbReference type="Gene3D" id="2.60.40.10">
    <property type="entry name" value="Immunoglobulins"/>
    <property type="match status" value="5"/>
</dbReference>
<dbReference type="InterPro" id="IPR036852">
    <property type="entry name" value="Peptidase_S8/S53_dom_sf"/>
</dbReference>
<dbReference type="InterPro" id="IPR018247">
    <property type="entry name" value="EF_Hand_1_Ca_BS"/>
</dbReference>
<dbReference type="InterPro" id="IPR003598">
    <property type="entry name" value="Ig_sub2"/>
</dbReference>
<dbReference type="SMART" id="SM00409">
    <property type="entry name" value="IG"/>
    <property type="match status" value="2"/>
</dbReference>
<dbReference type="Proteomes" id="UP000663929">
    <property type="component" value="Chromosome"/>
</dbReference>
<organism evidence="8 9">
    <name type="scientific">Sulfidibacter corallicola</name>
    <dbReference type="NCBI Taxonomy" id="2818388"/>
    <lineage>
        <taxon>Bacteria</taxon>
        <taxon>Pseudomonadati</taxon>
        <taxon>Acidobacteriota</taxon>
        <taxon>Holophagae</taxon>
        <taxon>Acanthopleuribacterales</taxon>
        <taxon>Acanthopleuribacteraceae</taxon>
        <taxon>Sulfidibacter</taxon>
    </lineage>
</organism>
<dbReference type="InterPro" id="IPR015943">
    <property type="entry name" value="WD40/YVTN_repeat-like_dom_sf"/>
</dbReference>
<keyword evidence="9" id="KW-1185">Reference proteome</keyword>
<evidence type="ECO:0000313" key="9">
    <source>
        <dbReference type="Proteomes" id="UP000663929"/>
    </source>
</evidence>
<dbReference type="CDD" id="cd15482">
    <property type="entry name" value="Sialidase_non-viral"/>
    <property type="match status" value="2"/>
</dbReference>
<reference evidence="8" key="1">
    <citation type="submission" date="2021-03" db="EMBL/GenBank/DDBJ databases">
        <title>Acanthopleuribacteraceae sp. M133.</title>
        <authorList>
            <person name="Wang G."/>
        </authorList>
    </citation>
    <scope>NUCLEOTIDE SEQUENCE</scope>
    <source>
        <strain evidence="8">M133</strain>
    </source>
</reference>
<dbReference type="Pfam" id="PF13895">
    <property type="entry name" value="Ig_2"/>
    <property type="match status" value="2"/>
</dbReference>
<evidence type="ECO:0000256" key="3">
    <source>
        <dbReference type="ARBA" id="ARBA00022801"/>
    </source>
</evidence>
<sequence length="2265" mass="244275">MSYNYFLLILLVGWGLAADEITCSRKLGPALRIIHRYTLLPEKSKTRGRQNWVRHRVAALTGYPPAFSVSGDAVLPVVLDYHGDPARLALSGFHAQARIGSVHTGTIAAGRLSHLIALEGLDNARMSRVMSPGNQQIHVQSRLESEKAPLVGGAPLDMDVGAGVIVAYLDTGVDITHRDFRNEDGSTRIIYILDLSLPGDTDGDGILDGNGPFGGTLFSRAQIDQALSNTEDFPSVDTTGHGTHGLSIAAGSNPLLPGLAPGADLIVVKATRVEGTLDFHSIDVINGMAFIDEAAGGQPYVINLSLGTIFGNHDGSAPEEAAVDALTGVGKPGKAVVIAAGNASQNKGDRFRHIVDKAFNGLSNEHVLHIPPYTEPMPGEGNDLVVIHLVYEANDALEILLTAPDEEISLQVGAFAHISQTTEAGHIFMSTMGANGGARQAVIMISEQDDVTPAAGHWHIRVQGSRIGEEGLYHGWLSESSMVGGGFPRFVAPADNSFLIGKPAGAFNGIAVGSHAHHDPGTRFVTQWIDINGRSRVDQYAVPGSISSFSSPGPTRDGRIKPDITAPGELVLGAVSSRAMPLSSPFSMYRNHNLEDPQALLTAPLGQAFYAVSEGTSFAAPVVTGLAARLLSRSGDLDSIQIRNMLRHTALADKQTGSLPNGRWGYGKVSTDLALDPAIPLPSGLFIETVSLPTTAEGSQYRQSLRALGGSAPYRWSLIEGTLPPGLTLGTGGLISGMCVQPGTYDFVVRVTDKATPPLSEERPFQLKVHVLEQPEIVSRHLGDGRLNRYYSGRLEARGGAAPLTWSLQGGKLPPGLTLKDDGSIEGIPIETGLFAMTLGVTDMDGAGDLHSFTLDVFEPGDPDWYSLGNQYLQISGMSFDPTNQEHLLTYYRKSLMGYIKESWDDGDSWQAVSYMTASVGDIWGSGAYAWIISPLYLSMRNLIRLDLERGSFGVWSFCNVATGGKLMDLTRTSDGRTFVLGDSLICSNPPFSDPYEVIYSELDTDIWHRTEPIDFNLEIDPSTREGNISIFDPNPDHIYVSFRGRCQGDCDGPGSNQTYRGRLFYSADHGNSWQMLQTPLPLPLEVTVSRNDPADVLAFPVWPYYNNVLFRSLDHGSTWQIISIPYVQDIYLCKKFGERFVATTDEGMFSSNDGGATWTEVMIPGINDIPSILDFHPLEPLSFYVYVESQGILKTEDGGLSWKSKNGGLLDVQLNGMAIDRSDPDSLFVSSVDKGIYLTRTDGKKWVSSQTGFQNYNYGSGFINTLPVILETDPNVYVLKNPNGFWVSKNRGLEWFRPNLEFGNRNVVNNGRYGQVVDFAIDPNDSSIIARLVWVYPGNPAVYEIGGLWVSEDMGETWNEIPDIDVPPDPYQSLLFHSGEGISRFSRARPGTFYTLGQDGLYVTEDRGQQWSFLKSLGPHFSYTLEISDSAPHYIYVGGLTGVMAYDPIIDEWHHGTASRIKSLVVSPNDPTRAMAGLVGRGGNTGFTEPGGLILSEDAGRSWSTLATILDHQSISSLISHPTRSGTYYAATHQEGAFRSTDDGQTWEKLIDFGTVSDLVNVSAALEDTLLIGTRGYGVQLSVDGGKTFLPSSNGLLNHYINALLIDTEDNQTVYAGTDKGLFISDDLAASWSPTTLTTPQIADIAIDRGTKPRRIYLVSLTDGFIYSNDGGQTYTTSSSGLPTLRLTGVELQEKAYGNRIWVSMIGGDGIAWSDNKGLSWNGVSGHGSHDRWVLDIMVDPALHNRLWIAGISGVFYTDNDGEHWHELDHGLPAGVPVTSLSFDPLNGDLLASLYSEVAGGVHRLGGLGKGWRSFQEGLTEPLVSRLSRPGHPSERTQVGTRPIYAATAGKGLFSSLLAQPSENSPSIITATLPEGTTQATYKSTLSASGGNPPLQWAVIEGTLPPGLGLNPDSGIISGNPVVAGSFLFEVQVTDVDHSKDQKSLSLEISAKEPPLILQSPSDTTACESQMVIFQVTARGSAPLSYQWRKNGLPINAADGRELILGGIESFDAGTYDCVVTNPHGSMISSPTSLTVVEPVTITEQPTGQIICPGEDLVWCIGVNGADPFQYQWYHNDSPIPGAQASCLSIDEVSLGDEGSYYCVVTNPCGQETSVQATMTVGGPLRIRISSPGARGLDPPVLQAFAECAQGPVTFTWQNLTTGDTSSLNPFELDPPPKVTTTYGLSASDKTETVTEQTTILVALNALYLDLDGDGCNTLRDLHFLILSWRSPNSDDVNGDGFIDVRDLLYINTSEPAPCDPKLK</sequence>
<dbReference type="Gene3D" id="2.130.10.10">
    <property type="entry name" value="YVTN repeat-like/Quinoprotein amine dehydrogenase"/>
    <property type="match status" value="4"/>
</dbReference>
<dbReference type="EMBL" id="CP071793">
    <property type="protein sequence ID" value="QTD50747.1"/>
    <property type="molecule type" value="Genomic_DNA"/>
</dbReference>
<proteinExistence type="inferred from homology"/>
<evidence type="ECO:0000256" key="2">
    <source>
        <dbReference type="ARBA" id="ARBA00022670"/>
    </source>
</evidence>
<name>A0A8A4TMR9_SULCO</name>
<dbReference type="SMART" id="SM00408">
    <property type="entry name" value="IGc2"/>
    <property type="match status" value="2"/>
</dbReference>
<dbReference type="PRINTS" id="PR00723">
    <property type="entry name" value="SUBTILISIN"/>
</dbReference>
<dbReference type="PROSITE" id="PS51892">
    <property type="entry name" value="SUBTILASE"/>
    <property type="match status" value="1"/>
</dbReference>
<dbReference type="Pfam" id="PF05345">
    <property type="entry name" value="He_PIG"/>
    <property type="match status" value="3"/>
</dbReference>
<keyword evidence="2 6" id="KW-0645">Protease</keyword>
<dbReference type="PROSITE" id="PS50835">
    <property type="entry name" value="IG_LIKE"/>
    <property type="match status" value="2"/>
</dbReference>
<dbReference type="Pfam" id="PF00082">
    <property type="entry name" value="Peptidase_S8"/>
    <property type="match status" value="2"/>
</dbReference>
<dbReference type="PANTHER" id="PTHR43806">
    <property type="entry name" value="PEPTIDASE S8"/>
    <property type="match status" value="1"/>
</dbReference>
<protein>
    <submittedName>
        <fullName evidence="8">S8 family serine peptidase</fullName>
    </submittedName>
</protein>
<evidence type="ECO:0000313" key="8">
    <source>
        <dbReference type="EMBL" id="QTD50747.1"/>
    </source>
</evidence>
<feature type="domain" description="Ig-like" evidence="7">
    <location>
        <begin position="1956"/>
        <end position="2030"/>
    </location>
</feature>
<dbReference type="SUPFAM" id="SSF52743">
    <property type="entry name" value="Subtilisin-like"/>
    <property type="match status" value="1"/>
</dbReference>
<dbReference type="GO" id="GO:0004252">
    <property type="term" value="F:serine-type endopeptidase activity"/>
    <property type="evidence" value="ECO:0007669"/>
    <property type="project" value="UniProtKB-UniRule"/>
</dbReference>
<gene>
    <name evidence="8" type="ORF">J3U87_34615</name>
</gene>
<accession>A0A8A4TMR9</accession>
<dbReference type="CDD" id="cd00096">
    <property type="entry name" value="Ig"/>
    <property type="match status" value="1"/>
</dbReference>
<keyword evidence="3 6" id="KW-0378">Hydrolase</keyword>
<dbReference type="PROSITE" id="PS00138">
    <property type="entry name" value="SUBTILASE_SER"/>
    <property type="match status" value="1"/>
</dbReference>
<dbReference type="InterPro" id="IPR007110">
    <property type="entry name" value="Ig-like_dom"/>
</dbReference>
<dbReference type="InterPro" id="IPR050131">
    <property type="entry name" value="Peptidase_S8_subtilisin-like"/>
</dbReference>
<dbReference type="InterPro" id="IPR036278">
    <property type="entry name" value="Sialidase_sf"/>
</dbReference>
<dbReference type="InterPro" id="IPR023828">
    <property type="entry name" value="Peptidase_S8_Ser-AS"/>
</dbReference>
<dbReference type="PANTHER" id="PTHR43806:SF11">
    <property type="entry name" value="CEREVISIN-RELATED"/>
    <property type="match status" value="1"/>
</dbReference>
<comment type="similarity">
    <text evidence="1 6">Belongs to the peptidase S8 family.</text>
</comment>
<dbReference type="SUPFAM" id="SSF50939">
    <property type="entry name" value="Sialidases"/>
    <property type="match status" value="1"/>
</dbReference>
<dbReference type="Gene3D" id="3.40.50.200">
    <property type="entry name" value="Peptidase S8/S53 domain"/>
    <property type="match status" value="1"/>
</dbReference>